<protein>
    <submittedName>
        <fullName evidence="1">Uncharacterized protein</fullName>
    </submittedName>
</protein>
<proteinExistence type="predicted"/>
<sequence>MRGSLLAVWPRLGRELWGPLARRAPGDFYCELFRAIVPALRVSPGPTPLADLLGDPAASRRAFRALKPEALTGEAALTDFLQRLHGALDELGGEALANAYFNRLAALIDTYNLQYELRRPCKLYPTLPGLFAGLLAQLREHSASHPSLPTLLRDFDDAFRDLHDAPSQGRIKTCLHKQMNLLEALGRSNPYVKEYALSSICDQMPLWPHRKVREALKLLYGFTCDYPGIRHGGKPASVEGELGMRDMLALCILFVGFTPYLSGRIDAEALFQGR</sequence>
<reference evidence="1" key="1">
    <citation type="submission" date="2022-11" db="EMBL/GenBank/DDBJ databases">
        <title>Pseudomonas triclosanedens sp. nov., a triclosan degrader isolated from activated sludge.</title>
        <authorList>
            <person name="Yin Y."/>
            <person name="Lu Z."/>
        </authorList>
    </citation>
    <scope>NUCLEOTIDE SEQUENCE</scope>
    <source>
        <strain evidence="1">ZM23</strain>
    </source>
</reference>
<dbReference type="EMBL" id="CP113432">
    <property type="protein sequence ID" value="WAI48143.1"/>
    <property type="molecule type" value="Genomic_DNA"/>
</dbReference>
<organism evidence="1 2">
    <name type="scientific">Pseudomonas triclosanedens</name>
    <dbReference type="NCBI Taxonomy" id="2961893"/>
    <lineage>
        <taxon>Bacteria</taxon>
        <taxon>Pseudomonadati</taxon>
        <taxon>Pseudomonadota</taxon>
        <taxon>Gammaproteobacteria</taxon>
        <taxon>Pseudomonadales</taxon>
        <taxon>Pseudomonadaceae</taxon>
        <taxon>Pseudomonas</taxon>
    </lineage>
</organism>
<gene>
    <name evidence="1" type="ORF">OU419_20600</name>
</gene>
<dbReference type="RefSeq" id="WP_254474636.1">
    <property type="nucleotide sequence ID" value="NZ_CP113432.1"/>
</dbReference>
<name>A0ABY6ZTH4_9PSED</name>
<dbReference type="Proteomes" id="UP001163624">
    <property type="component" value="Chromosome"/>
</dbReference>
<keyword evidence="2" id="KW-1185">Reference proteome</keyword>
<accession>A0ABY6ZTH4</accession>
<evidence type="ECO:0000313" key="2">
    <source>
        <dbReference type="Proteomes" id="UP001163624"/>
    </source>
</evidence>
<evidence type="ECO:0000313" key="1">
    <source>
        <dbReference type="EMBL" id="WAI48143.1"/>
    </source>
</evidence>